<evidence type="ECO:0008006" key="3">
    <source>
        <dbReference type="Google" id="ProtNLM"/>
    </source>
</evidence>
<comment type="caution">
    <text evidence="1">The sequence shown here is derived from an EMBL/GenBank/DDBJ whole genome shotgun (WGS) entry which is preliminary data.</text>
</comment>
<dbReference type="SUPFAM" id="SSF56112">
    <property type="entry name" value="Protein kinase-like (PK-like)"/>
    <property type="match status" value="1"/>
</dbReference>
<dbReference type="Proteomes" id="UP000740727">
    <property type="component" value="Unassembled WGS sequence"/>
</dbReference>
<organism evidence="1 2">
    <name type="scientific">Candidatus Fonsibacter lacus</name>
    <dbReference type="NCBI Taxonomy" id="2576439"/>
    <lineage>
        <taxon>Bacteria</taxon>
        <taxon>Pseudomonadati</taxon>
        <taxon>Pseudomonadota</taxon>
        <taxon>Alphaproteobacteria</taxon>
        <taxon>Candidatus Pelagibacterales</taxon>
        <taxon>Candidatus Pelagibacterales incertae sedis</taxon>
        <taxon>Candidatus Fonsibacter</taxon>
    </lineage>
</organism>
<dbReference type="InterPro" id="IPR011009">
    <property type="entry name" value="Kinase-like_dom_sf"/>
</dbReference>
<accession>A0A965GFH4</accession>
<sequence length="180" mass="19828">MSEVFAESTLENLLGNHHFDVELLSGGVSCDTAKVSWPGGGAVVKRALAQLRVPGQWEADVDRILAEADAIELFRELTPEHVPALISRSEEDLAIAIELAGEDMRDWRYAMLDGVIEPEVGTTLGRVLATWHTKTRGRELPPRIVAGKKRLFDLRAGAFYGGMAKIFSMERAEPGFLILK</sequence>
<dbReference type="AlphaFoldDB" id="A0A965GFH4"/>
<evidence type="ECO:0000313" key="1">
    <source>
        <dbReference type="EMBL" id="NBR94580.1"/>
    </source>
</evidence>
<proteinExistence type="predicted"/>
<dbReference type="EMBL" id="RFXN01000206">
    <property type="protein sequence ID" value="NBR94580.1"/>
    <property type="molecule type" value="Genomic_DNA"/>
</dbReference>
<gene>
    <name evidence="1" type="ORF">EBT44_07180</name>
</gene>
<reference evidence="1" key="1">
    <citation type="submission" date="2018-10" db="EMBL/GenBank/DDBJ databases">
        <title>Iterative Subtractive Binning of Freshwater Chronoseries Metagenomes Recovers Nearly Complete Genomes from over Four Hundred Novel Species.</title>
        <authorList>
            <person name="Rodriguez-R L.M."/>
            <person name="Tsementzi D."/>
            <person name="Luo C."/>
            <person name="Konstantinidis K.T."/>
        </authorList>
    </citation>
    <scope>NUCLEOTIDE SEQUENCE</scope>
    <source>
        <strain evidence="1">WB5_2A_028</strain>
    </source>
</reference>
<dbReference type="Gene3D" id="3.30.200.20">
    <property type="entry name" value="Phosphorylase Kinase, domain 1"/>
    <property type="match status" value="1"/>
</dbReference>
<protein>
    <recommendedName>
        <fullName evidence="3">Aminoglycoside phosphotransferase domain-containing protein</fullName>
    </recommendedName>
</protein>
<name>A0A965GFH4_9PROT</name>
<evidence type="ECO:0000313" key="2">
    <source>
        <dbReference type="Proteomes" id="UP000740727"/>
    </source>
</evidence>